<comment type="subcellular location">
    <subcellularLocation>
        <location evidence="1">Cell envelope</location>
    </subcellularLocation>
</comment>
<evidence type="ECO:0000256" key="4">
    <source>
        <dbReference type="SAM" id="SignalP"/>
    </source>
</evidence>
<dbReference type="PANTHER" id="PTHR46847">
    <property type="entry name" value="D-ALLOSE-BINDING PERIPLASMIC PROTEIN-RELATED"/>
    <property type="match status" value="1"/>
</dbReference>
<gene>
    <name evidence="6" type="ORF">ACFFMS_01150</name>
</gene>
<feature type="domain" description="Periplasmic binding protein" evidence="5">
    <location>
        <begin position="35"/>
        <end position="291"/>
    </location>
</feature>
<evidence type="ECO:0000259" key="5">
    <source>
        <dbReference type="Pfam" id="PF13407"/>
    </source>
</evidence>
<reference evidence="6 7" key="1">
    <citation type="submission" date="2024-09" db="EMBL/GenBank/DDBJ databases">
        <authorList>
            <person name="Sun Q."/>
            <person name="Mori K."/>
        </authorList>
    </citation>
    <scope>NUCLEOTIDE SEQUENCE [LARGE SCALE GENOMIC DNA]</scope>
    <source>
        <strain evidence="6 7">JCM 11201</strain>
    </source>
</reference>
<evidence type="ECO:0000313" key="7">
    <source>
        <dbReference type="Proteomes" id="UP001589609"/>
    </source>
</evidence>
<evidence type="ECO:0000256" key="3">
    <source>
        <dbReference type="ARBA" id="ARBA00022729"/>
    </source>
</evidence>
<dbReference type="RefSeq" id="WP_379947472.1">
    <property type="nucleotide sequence ID" value="NZ_JBHMAF010000006.1"/>
</dbReference>
<dbReference type="InterPro" id="IPR028082">
    <property type="entry name" value="Peripla_BP_I"/>
</dbReference>
<dbReference type="SUPFAM" id="SSF53822">
    <property type="entry name" value="Periplasmic binding protein-like I"/>
    <property type="match status" value="1"/>
</dbReference>
<sequence length="316" mass="33879">MKIKALILMMICSLLLLAGCASSSTAGNQKGQIVIGVSLQSFSDKFTTYIMQGMKEASSKNKNIKVIYVDAQNDSAKQLSQVETFIEQGVNAIVVKPVDTEAMDPMLEQAKDAKIPLIGVNALFKGVKKAASFVGSDSKEAGILEMEAVAKLLNGKGNIAIMDGGLGHEAQINRTAGYKEVIAKYPDMKIVSEATAEWDRSKAMNLMENWLSSGRKIDAVVANNDEMAIGAQNTIKAAGKQGQIVVAGVDATPDALDYIKSGALNVTVFQDAKGQGGMAIETAIKAAKGEKVEKLNWIPYQVVTKDNVDQFVQKWK</sequence>
<proteinExistence type="inferred from homology"/>
<dbReference type="EMBL" id="JBHMAF010000006">
    <property type="protein sequence ID" value="MFB9757164.1"/>
    <property type="molecule type" value="Genomic_DNA"/>
</dbReference>
<organism evidence="6 7">
    <name type="scientific">Ectobacillus funiculus</name>
    <dbReference type="NCBI Taxonomy" id="137993"/>
    <lineage>
        <taxon>Bacteria</taxon>
        <taxon>Bacillati</taxon>
        <taxon>Bacillota</taxon>
        <taxon>Bacilli</taxon>
        <taxon>Bacillales</taxon>
        <taxon>Bacillaceae</taxon>
        <taxon>Ectobacillus</taxon>
    </lineage>
</organism>
<keyword evidence="3 4" id="KW-0732">Signal</keyword>
<dbReference type="Proteomes" id="UP001589609">
    <property type="component" value="Unassembled WGS sequence"/>
</dbReference>
<evidence type="ECO:0000256" key="1">
    <source>
        <dbReference type="ARBA" id="ARBA00004196"/>
    </source>
</evidence>
<dbReference type="InterPro" id="IPR025997">
    <property type="entry name" value="SBP_2_dom"/>
</dbReference>
<dbReference type="Pfam" id="PF13407">
    <property type="entry name" value="Peripla_BP_4"/>
    <property type="match status" value="1"/>
</dbReference>
<name>A0ABV5W9A6_9BACI</name>
<accession>A0ABV5W9A6</accession>
<dbReference type="PROSITE" id="PS51257">
    <property type="entry name" value="PROKAR_LIPOPROTEIN"/>
    <property type="match status" value="1"/>
</dbReference>
<comment type="similarity">
    <text evidence="2">Belongs to the bacterial solute-binding protein 2 family.</text>
</comment>
<evidence type="ECO:0000256" key="2">
    <source>
        <dbReference type="ARBA" id="ARBA00007639"/>
    </source>
</evidence>
<evidence type="ECO:0000313" key="6">
    <source>
        <dbReference type="EMBL" id="MFB9757164.1"/>
    </source>
</evidence>
<feature type="signal peptide" evidence="4">
    <location>
        <begin position="1"/>
        <end position="26"/>
    </location>
</feature>
<keyword evidence="7" id="KW-1185">Reference proteome</keyword>
<dbReference type="PANTHER" id="PTHR46847:SF1">
    <property type="entry name" value="D-ALLOSE-BINDING PERIPLASMIC PROTEIN-RELATED"/>
    <property type="match status" value="1"/>
</dbReference>
<comment type="caution">
    <text evidence="6">The sequence shown here is derived from an EMBL/GenBank/DDBJ whole genome shotgun (WGS) entry which is preliminary data.</text>
</comment>
<protein>
    <submittedName>
        <fullName evidence="6">Sugar ABC transporter substrate-binding protein</fullName>
    </submittedName>
</protein>
<dbReference type="CDD" id="cd06301">
    <property type="entry name" value="PBP1_rhizopine_binding-like"/>
    <property type="match status" value="1"/>
</dbReference>
<dbReference type="Gene3D" id="3.40.50.2300">
    <property type="match status" value="2"/>
</dbReference>
<feature type="chain" id="PRO_5045336639" evidence="4">
    <location>
        <begin position="27"/>
        <end position="316"/>
    </location>
</feature>